<evidence type="ECO:0000313" key="11">
    <source>
        <dbReference type="EMBL" id="TDP92877.1"/>
    </source>
</evidence>
<dbReference type="NCBIfam" id="NF045894">
    <property type="entry name" value="PKS_plus_SDR"/>
    <property type="match status" value="2"/>
</dbReference>
<dbReference type="GO" id="GO:0008270">
    <property type="term" value="F:zinc ion binding"/>
    <property type="evidence" value="ECO:0007669"/>
    <property type="project" value="InterPro"/>
</dbReference>
<dbReference type="Pfam" id="PF21089">
    <property type="entry name" value="PKS_DH_N"/>
    <property type="match status" value="1"/>
</dbReference>
<dbReference type="InterPro" id="IPR020806">
    <property type="entry name" value="PKS_PP-bd"/>
</dbReference>
<dbReference type="FunFam" id="3.40.47.10:FF:000019">
    <property type="entry name" value="Polyketide synthase type I"/>
    <property type="match status" value="5"/>
</dbReference>
<dbReference type="Pfam" id="PF14765">
    <property type="entry name" value="PS-DH"/>
    <property type="match status" value="1"/>
</dbReference>
<dbReference type="InterPro" id="IPR049900">
    <property type="entry name" value="PKS_mFAS_DH"/>
</dbReference>
<dbReference type="InterPro" id="IPR009081">
    <property type="entry name" value="PP-bd_ACP"/>
</dbReference>
<feature type="domain" description="PKS/mFAS DH" evidence="10">
    <location>
        <begin position="2254"/>
        <end position="2517"/>
    </location>
</feature>
<dbReference type="InterPro" id="IPR041618">
    <property type="entry name" value="PKS_DE"/>
</dbReference>
<feature type="region of interest" description="C-terminal hotdog fold" evidence="7">
    <location>
        <begin position="2381"/>
        <end position="2517"/>
    </location>
</feature>
<dbReference type="Gene3D" id="3.90.180.10">
    <property type="entry name" value="Medium-chain alcohol dehydrogenases, catalytic domain"/>
    <property type="match status" value="1"/>
</dbReference>
<dbReference type="InterPro" id="IPR036736">
    <property type="entry name" value="ACP-like_sf"/>
</dbReference>
<dbReference type="InterPro" id="IPR013154">
    <property type="entry name" value="ADH-like_N"/>
</dbReference>
<dbReference type="CDD" id="cd08956">
    <property type="entry name" value="KR_3_FAS_SDR_x"/>
    <property type="match status" value="1"/>
</dbReference>
<dbReference type="InterPro" id="IPR014043">
    <property type="entry name" value="Acyl_transferase_dom"/>
</dbReference>
<dbReference type="PROSITE" id="PS01162">
    <property type="entry name" value="QOR_ZETA_CRYSTAL"/>
    <property type="match status" value="1"/>
</dbReference>
<dbReference type="InterPro" id="IPR006162">
    <property type="entry name" value="Ppantetheine_attach_site"/>
</dbReference>
<dbReference type="SMART" id="SM00829">
    <property type="entry name" value="PKS_ER"/>
    <property type="match status" value="1"/>
</dbReference>
<feature type="region of interest" description="N-terminal hotdog fold" evidence="7">
    <location>
        <begin position="2254"/>
        <end position="2370"/>
    </location>
</feature>
<protein>
    <submittedName>
        <fullName evidence="11">Acyl transferase domain-containing protein</fullName>
    </submittedName>
</protein>
<evidence type="ECO:0000256" key="3">
    <source>
        <dbReference type="ARBA" id="ARBA00022679"/>
    </source>
</evidence>
<dbReference type="Pfam" id="PF08659">
    <property type="entry name" value="KR"/>
    <property type="match status" value="5"/>
</dbReference>
<comment type="caution">
    <text evidence="11">The sequence shown here is derived from an EMBL/GenBank/DDBJ whole genome shotgun (WGS) entry which is preliminary data.</text>
</comment>
<dbReference type="InterPro" id="IPR055123">
    <property type="entry name" value="SpnB-like_Rossmann"/>
</dbReference>
<dbReference type="Gene3D" id="3.10.129.110">
    <property type="entry name" value="Polyketide synthase dehydratase"/>
    <property type="match status" value="1"/>
</dbReference>
<evidence type="ECO:0000256" key="7">
    <source>
        <dbReference type="PROSITE-ProRule" id="PRU01363"/>
    </source>
</evidence>
<sequence>MTTREERAVAALRASLKETERLREQNRRLLAESREPIAIVGMSCRLPGGVGSPEELWRLVDTGGDAITGFPADRGWDRTATGFAQVGGFVDHATEFDAGLFGISPREALAMDPQQRLLLEVSWEAFERAGIAPDSVRGSRTGVFVGASNSGYGAGMEVPDEVAGHALTGTANSVISGRVAYVLGLEGPAMTVDTACSSSLVALHTAAQALRAGECTAALVAGVTVMPSAATFAEFARQGGLSADGRCKSFAAAADGTGWSEGVAVLLVQRLSDAQRDGRTVLGVVRGSAVNADGASNGLTAPNGPSQQRVIKAALANARLTPSDVDLVEGHGTGTRLGDPIEAHALLTTYGRDREQPLWLGSLKSNLGHTQAASGLAGVIKVVQAMRHGRMPMTLHVDEPTPHVPWSRGAVSLLTEARDWAAEDRPRRAGVSSFGISGTNVHVIVEEAPETPAVTPEPVEPPSLVPWVLSARSAEALRAQVEAVRALPDSPLDIGYSLATTRARLEHRTVLLGDRELASGVAADGRTAFLFTGQGSQRMGMGRELYAAHPVFAAVWDEVASRLRIPLDDEASLNQTEGAQAALFALEVSLFRLLESWGVTPDFLLGHSIGELAAAHVAGVLSLDDACTLVAARGRLMQALPSGGAMLAVEGTEADVPAGIDVAAINSATSLVVSGTEAEIEALAETWRAEGRRVKRLTVSHAFHSRLMEPMLDEFATVAESLTYHEPRIPMLGAVTDPAHWVRQVRDTVRFADGVRRLRDEGVDTFLELGPDPVLSAHVDGSVAVLRRGRDEAETVLGAVAAAHVRGTAVDWARLLPGGRRIELPTYPFQRTRYWIDQIAEPVAEHADPAESRFWAAVESGDTGTLAETLGAAPAGLDTVLPALSAWRRGRREQSTVEGWRYQVRWQPATARAGALSGTWLVVGESAEVVRALETGGAQVVQAERALPGDWAGVVSLLDVHRTIELLRSGIGPVWCLTRGAVATGRSDVVADPGQALLWGLGRVAALEHPQRWGGLVDLPAVLDDRAAARLVAVLADGTEDQVAVRDSGVFVRRLVRAPRSTAPAGSPWNTVLITGGTGALGTHVARWLAERGVRRLVLTSRRGPDAPGAAELVAELAELGTQAVVVACDVADRDAVAALLDEHPVTAVVHTAGVEGSTTLAELTGADWAEVVRAKVEGARNLDELVPEAEAFVLFSSIAGTWGSGGQAAYSAANAYLDALAKQRRARGLAATSVAWGPWAGTGMLVDTAAAEDYLSRRGLAALDPALALAALGSAVAADEACLTVADVDWTRFGTAFTAARPSPLLSELPIGAPEVVAAEGVPELVELWSGLNPEERQRAVTEAVRAETAAALGHTDAAAVDPTRPFRDLGFDSLTAIELRDRLGRLTGLALPASLVFDYPTATALTGHLIGRLFGGAAEATTGATTSLVDDDPIVIVGMSCRYPGGVASPEALWGLVSSGGDAMGPFPVDRGWDLDALFDDDPHAVGTSYAREGGFLAGAAEFDAGLFGVSPREAVAMDPQQRLLLEASWEVFERAGIDPRSVRGSRIGVFAGTNGQDYTQLTLRNAEALEGHLGTGAAASVLSGRVAYAFGLEGPAVTVDTACSSSLVALHLAVQALRAGECTLALAGGVTVMATPGAFVEFSRQRGLAVDGRCKAFAEAADGTAWSEGVGVVLVERLSDARRNGHEVLAVVRGSAVNQDGASNGLTAPNGPSQQRVIRQALAAAGLAPSDVDVVEAHGTGTTLGDPIEAQAVLATYGQDRDRPLWLGSVKSNLGHTQAASGLAGVIKMVMAMRHETVPATLHVDEPSSHVDWTAGAVALLTEPQAWPSDGTRRAGVSSFGMSGTNAHVILEQAHALDPVEAAAVDGVFPLVVSAQSAAGLADQVERVRSFEGGRPVDVALSLATTRAELEHRAVLLGEATLTGAVTEGRTAFLFTGQGAQRVGMGRELYEAFPVFADAFDAVCARLDLGLKPVVFEGAAPLDQTLYAQTGLFALEVALFRLLESWGVRPSHVLGHSIGELAAAHVAGVLSLDDACTLVAARGRLMQALPSGGAMLAVEGTEADVLAGIDIAAINSPTSLVVSGTADEIATVEETWRAEGRRVKRLTVSHAFHSKLMEPMLAEFAAVAESLTYHEPRIAMFGEVTDPGYWVRQVRDTVRFADGVEWLRDAGVDTFLELGPDPVLSAHVEDSAAVLRRGRDEVGTLFTAVGSAWVRGTGIDWGGVFGTWDARVVAVPTYAFQRERYWAAVQEPLLGAAVSLATGDGVVLSGRLSPSAQPWLADHQVLGAVVVPGTALVEMVRHAGAEVGRPVIDELTLQAPLVVPGRGAAQVQVLVTDERVEVHARTGDGQAWTCHAVGVLGANTRPVARLEAWPPAGAEVVALDGVYDGLAAAGLDYGPAFRGLRSVWRAGDEVFAEVALPDPAQAGAFGLHPALLDAALHALGAAGLIEGDTARLPFAWSDVVLHAVGAAALRVRLTLIAPDTVSLEAYDAAGAPVVSVGSLALRAVTDAPARAVDDALFAVEWTPITVPDSDVQPDVVVLPTGSVREVAHAALAIVQERLASDDDAPLVIVSRGAVVARPGDVVTDLGAAGAWGLVRSAQSEHPGRFVLVDGDEVPAGVVALDEPQLAVRDGEVFVPRLARAASLLVPDAPEWTLEGAMEDLALVEASSEPLHPNEVRVEVRAAGINFRDVLIALGTYPEAASMGSEAAGVVVEVGADVTDLAPGDRVFGLVTGGFGTRAVTDRRLLAPMPPGWSFTDAASVPMVFLTAYYGLVDLGRLQADESVLIHAAAGGVGMAASQVARHLGAEVYGTASPAKWDATGLPSERLSSSRDTAFADKFGPVDVVLNSLTGEFIDASLGLLNAGGRFIEMGKADLRSPEGVDYQAFDLSEAGPDRVQEMLVALLNLFAAGELTLLPVRAWDVRDAQAAFRFMGQGKHIGKNVFTIPRALDPEGTVLITGGTGTLGTLLAEHLVAQHGVRRLVLASRSGGAAPELDADVRVVACDVSDRAALAELVASIPDLTGVVHAAGVTDDGIVESLNPDRVDAVLAKADGAVALHELTADLDLAMFALYSSASALFGTPGQANYAAANAVLDGLVHQRRAAGLPGVALAWGLWEQSSALSGDLGAADRARLGGSLSTRDGLALFDLAHRGALANVVPMRLGPLTGDVPPLLRGLGRAKPRQAAVGTAATFADQLAGRSRDDVHRMLVDLVRAEAAAVLGHGTPDAVAPGKAFKELGFDSLTSIELRNRVATATGLRLPATLVFDHPTADALAGRLLTELVGDQPAVVEAARAATDDDPIVIVGMSCRYPGGVDSPEELWRLVESEVDAVGAFPVDRGWDLDGLAVRSSTHEGGFVHDAGEFDADLFGISPREALAMDPQQRWLLEASWEALERAGIAPMSLHGKPVGVFVGVANSLYGLGGELPDEVVGLSLTGTSTSVASGRIAYTFGLEGPAMTVDTACSSSLVALHLAAQAVRSGECTMAITGGATVMASPGIFTEFTRQNGIAADGRCKSFADAADGTGWSEGVGVLVVERLSDARRLGHEALAVVRGSAVNQDGASNGLTAPNGPSQQRVIRAALVSAGLSASDVDVVEAHGTGTTLGDPIEAQAVLATYGQDRDRPLWLGSIKSNLGHAQAAAGVAGVIKMVMAMRHGVLPRTLHVDAPSSHVDWSSGAVSLLTEAQPWASDGPRRAGVSSFGVSGTNAHIILEAPVEEVTERAVIAPPVVPWVVSAKSEGALRALLDRLAAHDGEPVDVGYTLATARTTLEHRAVVVGDAVVTGAAGSGRTAFLFTGQGSQRVGMGRELYARYPAFAAAWDEIASRLRIPLEDAESLNQTEGAQAALFALEVSLFRLLESWGVTPDHLLGHSIGEISAVHVAGVLSLDDACTLVAARGRLMQALPAGGAMLAVEGTEAEVPDGIDIAAINSPTSLVVSGTEEEIAGLEELWKDRRTKRLTVSHAFHSKLMEPMLEDFATVAESLTYHEPRIPMFGEVTDPAYWVRQVRDTVRFADGVGRLRAEGVDTFLELGPDPALSVHVEGAVPLLRRDRDESETLLTAVGTAWVRGRAVDWAAMFSPWGGRRVAVPTYAFQRQRFWLEPKVPAVDAVDTEFWAAVDAEDADVLGRELATVLPELSAWRRERQEKSTLDSWRYTESWQPLPAASASIAGTWLVVGGGEDGSDVVAALEHAGAKVLRDPAESVEWAGIVSLLDVRGTLELLQAELGAPIWAATRGAVSVGRADAVRDPDAAQVWGLGRVAALELPHRWGGLIDLPTELDDRAGARLVSVLTGREDQVAIRDSGVFARRLRRASLPAELAEWRPSGAVLVTGGTGALGTEVARWLVERGAEKLVLVSRRGADVPEFGVATVVAACDVTDRDALAALLAEHPVTAVVHAAGVDGMTPLTDLSTTEFDEITRAKVLGAANLDALLPDAEAFVLFSSIAATWGSGRQAAYAAGNAFLDALARRRHAEGRAATSIAWGPWAGAGMAGEAHDYLARRGLTAMAPKLAITALAQAVDHGETCVTVADVDWARFLAAFTAARPSPLLAGFAEVPVKAAVEVEPVELPDADAVLELVRTQVAAVLGHADGAAVDSGRAFSDLGLDSLTAVELRDRLAAATGLALPGGLAFDYPSASALTAHLMTRLTGTTVQRSTTAVVAADEPIAIVGMSCRYPGGVASPEDLWDLVASGIDAISGFPTDRGWDTSGRDYAAVGGFVHDATSFDAGLFGVSPREAVAMDPQQRLVLEASWEVVERAGIDPLSLRGSRTGVFVGASNSFYGTGDLLSDELAGHFLTGTANSVVSGRVAYSFGLEGPAVTVDTACSSSLVALHWAAQALNRGECDLALAGGVAVLTTQAGFAEFARQGGLAADGRCKPFAQAADGTGWAEGVGMLLVERLSDARRNGHRVLAVVKGSAVNSDGASNGLTAPNGPSQQRVISAALATAGLAPSDVDAVEAHGTGTALGDPIEATALLATYGQERDRPLWLGALKSNIGHTQAASGVAGIIKMVMALRHDTLPKTLHVDEPSRHVDWASGAVSLLTETTPWPRRETPRRAGISSFGISGTNTHTIIEEAPEADPGVESAPMQVVPWVLSARSAAALRAQAARLRAHPGTAEDIGWSLATTRAALEHRAVVLGRDRDDLDRGLGTLDLRGTVTDGKLAFLFTGQGAQWAGMGQALYAAYPVFADAMDAVCARLDLDRPLRTVMFEDGEPLDQTQYTQAGLFALEVALYRLLESWGLTPDYVIGHSIGELAAAHIAGVLSLDDACTLVAARGALMQALPAGGAMLAIEATEAEVVETLPVGADLAAVNGPRSVVVSGDEDAVERVAALWAGRRTKRLVVSHAFHSHRMDPMLDDFAAVARTLTYHQPKLRMIAGDVTDPAYWVRQVREPVRFADAVRQLDNVTTALELGPDAVLSALVDTATPTLRRGRDEPETVLAAVGTAWVRGAFVDWAKVYGHGRTIDLPTYAFQRERYWPTTTTTTTDSMRYAVEWRPVPDTHATLTGTWLVDGPADVRDALRAGGAEVVALHLDALPTDPVAGVVSTAGLADTVTLVQALGAAGIDAPLWCVTRGAVAVGATDVAPDPAQAAVWGLGRVAALELPGRWGGLVDLPAELDARSAARLVAVVSGALAEDQVAVRGAGLFGRRLARAPRRASGTPWTPTGPVLVTGGTGALGAEVAGWLAGRGVPKLVLASRRGPQAPGATELVARLAEAGTEAVVVACDVADRDALAAVLAEHPVTGVVHAAGVIADGVLESLTPHQLDEVMHAKAHAACIVDQLTTDLDLFVVFSSLAGTIGSPGQANYAAANAWLDALVERRRAEGKAATAIAWGPWANGGMATDDVTAERLRRGGIPAMAPDRALAELAAALDGQDSTVLVADIDWTRFGAGFTAARPSPLLADFVSAAPAPATETWLPEGTPAERTRAMRRLIRTHVAAVLGYKTIEDGKTFRELGFDSLTAVELRNRLGAATGLTLPAGLVFDHPTPDALGAFLIEKLTGSGSGAVEATTQAAPSADEPIAIVAMSCRFPGGVASPEDLWELVRSGTDAVSAFPADRGWPLDTLFDDVDGDPDRPGTSHAREGAFLYDAGEFDAKLFGISPREALAMDPQQRLLLEASWEAFERAGIDPRSVHGSRTGVFAGTNGQDYPALLGAEPELAGHIGTGNAASVLSGRVAYTFGLHGPAMTIDTACSSSLVALHLAVQALRAGECTLALAGGVTVMATPGAFVEFSRQRGLAPDGRCKPFAAAADGTGWGEGVGVLLVEKLADARRNGHPVLAVVRGSAVNQDGASNGLTAPNGPAQQRVIRDALAAARLRPSDVDVVEAHGTGTALGDPIEAEALIATYGHDRERPLWLGSVKSNIGHTQAAAGVAGVIKMVMAVRHGVLPKTLHVDAPTPHVDWASGAVALLTESRPWESAGPRRAAVSSFGISGSNAHTIIEQAPDAPAVEPVDAAPGLLPFLLSANSDKALRAQAARLLDHQLRPADLAVSLATSRAALNRRAVVLARDPEELRSGLTTLATGAAAPNTVSGRREPGGLAFLFTGQGSQRAGMGRALYEAFPVYAAAVDEIASRLRIPWDDEESLNQTEGAQAAIFALEVALFRLLESWGVAPDFLLGHSIGELAAAHVAGVLSLDDACAVVAARGRLMQALPSGGAMLAVDATEDEVPDGIDIAAINSARSLVVSGTEAEIAAVEETWKDRRHKRLTVSHAFHSKLVEPMLAEFGAVARSVTYHQPAIPMPGAVTDPEYWVRQVRDTVRFADGVQWLRDEGVTTFLELGPDAALSAHVENAVATLRRDRDEVETLLRAVAELHVAGLPVDWRRMAERWGGRAVALPTYPFDRERFWPRVPVRSTDDWRYRIEWKPVADPVGRLTGTWLVAANGANAAEDISQVLRAYGAEVTTMATGTDRAALAERLTGLDVDGVVATLAVDELVTLAQALPDAGITAPLWALTRGAVSTGPSDELANPRQAQVWGLGRVLALEHPTTWGGLVDLPDQLDDRVGARLAAILSGDSGEDQVAVRSAGVFVRRLGHAPQQRKPLEPWRPTGTVLVTGGTGALGAQVARWLAERGAPRLLLTGRTGMAAPGAAELVEELAALGATATVAACDVADRAALEALLATETVTAVVHAAGVTGTATIADTTAAEFADLLRAKVDGAANLDALLPDVEVFVLFSSIAATWGSGGQGAYAAGNAFLDALAEHRRSQGRAATSIAWGPWADTGMAADADARDYLRRRGLQALPGPAAVAVLAQAVDAGETCVTVADVRWERFASVFTLARRSPLLADLPELRALGAQADEPEPGDGTRLRDELTGLPEADQENVLLELVSGAVAAVLGHTSSAEVEPAQAFSELGFDSLTAVELRNRLVVGTGLTLPATLAFDYPTARDLARHLRTELGIGVEAGVSALLAGLDAMDEAFRKAAPDGLTRMKVAVRLRGFLDRWADARSADSAAPGAGGAVDDELASASDDEMLRMVEAELGI</sequence>
<dbReference type="SUPFAM" id="SSF50129">
    <property type="entry name" value="GroES-like"/>
    <property type="match status" value="1"/>
</dbReference>
<proteinExistence type="predicted"/>
<dbReference type="SUPFAM" id="SSF55048">
    <property type="entry name" value="Probable ACP-binding domain of malonyl-CoA ACP transacylase"/>
    <property type="match status" value="5"/>
</dbReference>
<dbReference type="Pfam" id="PF13602">
    <property type="entry name" value="ADH_zinc_N_2"/>
    <property type="match status" value="1"/>
</dbReference>
<dbReference type="Pfam" id="PF00698">
    <property type="entry name" value="Acyl_transf_1"/>
    <property type="match status" value="5"/>
</dbReference>
<dbReference type="Pfam" id="PF22953">
    <property type="entry name" value="SpnB_Rossmann"/>
    <property type="match status" value="1"/>
</dbReference>
<evidence type="ECO:0000256" key="5">
    <source>
        <dbReference type="ARBA" id="ARBA00023268"/>
    </source>
</evidence>
<keyword evidence="6" id="KW-0012">Acyltransferase</keyword>
<feature type="active site" description="Proton donor; for dehydratase activity" evidence="7">
    <location>
        <position position="2440"/>
    </location>
</feature>
<evidence type="ECO:0000256" key="4">
    <source>
        <dbReference type="ARBA" id="ARBA00022737"/>
    </source>
</evidence>
<dbReference type="InterPro" id="IPR016039">
    <property type="entry name" value="Thiolase-like"/>
</dbReference>
<feature type="active site" description="Proton acceptor; for dehydratase activity" evidence="7">
    <location>
        <position position="2286"/>
    </location>
</feature>
<dbReference type="SMART" id="SM01294">
    <property type="entry name" value="PKS_PP_betabranch"/>
    <property type="match status" value="5"/>
</dbReference>
<dbReference type="InterPro" id="IPR018201">
    <property type="entry name" value="Ketoacyl_synth_AS"/>
</dbReference>
<dbReference type="InterPro" id="IPR011032">
    <property type="entry name" value="GroES-like_sf"/>
</dbReference>
<dbReference type="InterPro" id="IPR014030">
    <property type="entry name" value="Ketoacyl_synth_N"/>
</dbReference>
<feature type="domain" description="Carrier" evidence="8">
    <location>
        <begin position="5935"/>
        <end position="6010"/>
    </location>
</feature>
<dbReference type="Gene3D" id="6.10.140.1830">
    <property type="match status" value="2"/>
</dbReference>
<dbReference type="CDD" id="cd00833">
    <property type="entry name" value="PKS"/>
    <property type="match status" value="5"/>
</dbReference>
<evidence type="ECO:0000256" key="1">
    <source>
        <dbReference type="ARBA" id="ARBA00022450"/>
    </source>
</evidence>
<dbReference type="SMART" id="SM00827">
    <property type="entry name" value="PKS_AT"/>
    <property type="match status" value="5"/>
</dbReference>
<feature type="domain" description="Ketosynthase family 3 (KS3)" evidence="9">
    <location>
        <begin position="4670"/>
        <end position="5083"/>
    </location>
</feature>
<dbReference type="InterPro" id="IPR020843">
    <property type="entry name" value="ER"/>
</dbReference>
<evidence type="ECO:0000313" key="12">
    <source>
        <dbReference type="Proteomes" id="UP000295444"/>
    </source>
</evidence>
<evidence type="ECO:0000256" key="6">
    <source>
        <dbReference type="ARBA" id="ARBA00023315"/>
    </source>
</evidence>
<dbReference type="InterPro" id="IPR020841">
    <property type="entry name" value="PKS_Beta-ketoAc_synthase_dom"/>
</dbReference>
<dbReference type="GO" id="GO:0006633">
    <property type="term" value="P:fatty acid biosynthetic process"/>
    <property type="evidence" value="ECO:0007669"/>
    <property type="project" value="InterPro"/>
</dbReference>
<dbReference type="InterPro" id="IPR049552">
    <property type="entry name" value="PKS_DH_N"/>
</dbReference>
<dbReference type="GO" id="GO:0004312">
    <property type="term" value="F:fatty acid synthase activity"/>
    <property type="evidence" value="ECO:0007669"/>
    <property type="project" value="TreeGrafter"/>
</dbReference>
<dbReference type="SMART" id="SM00826">
    <property type="entry name" value="PKS_DH"/>
    <property type="match status" value="1"/>
</dbReference>
<dbReference type="InterPro" id="IPR013968">
    <property type="entry name" value="PKS_KR"/>
</dbReference>
<dbReference type="CDD" id="cd08952">
    <property type="entry name" value="KR_1_SDR_x"/>
    <property type="match status" value="4"/>
</dbReference>
<keyword evidence="2" id="KW-0597">Phosphoprotein</keyword>
<dbReference type="GO" id="GO:0016491">
    <property type="term" value="F:oxidoreductase activity"/>
    <property type="evidence" value="ECO:0007669"/>
    <property type="project" value="InterPro"/>
</dbReference>
<dbReference type="PROSITE" id="PS52019">
    <property type="entry name" value="PKS_MFAS_DH"/>
    <property type="match status" value="1"/>
</dbReference>
<feature type="domain" description="Carrier" evidence="8">
    <location>
        <begin position="7336"/>
        <end position="7411"/>
    </location>
</feature>
<feature type="domain" description="Ketosynthase family 3 (KS3)" evidence="9">
    <location>
        <begin position="1433"/>
        <end position="1856"/>
    </location>
</feature>
<keyword evidence="12" id="KW-1185">Reference proteome</keyword>
<dbReference type="SUPFAM" id="SSF47336">
    <property type="entry name" value="ACP-like"/>
    <property type="match status" value="5"/>
</dbReference>
<dbReference type="InterPro" id="IPR016035">
    <property type="entry name" value="Acyl_Trfase/lysoPLipase"/>
</dbReference>
<dbReference type="InterPro" id="IPR001227">
    <property type="entry name" value="Ac_transferase_dom_sf"/>
</dbReference>
<dbReference type="Pfam" id="PF16197">
    <property type="entry name" value="KAsynt_C_assoc"/>
    <property type="match status" value="5"/>
</dbReference>
<dbReference type="Pfam" id="PF18369">
    <property type="entry name" value="PKS_DE"/>
    <property type="match status" value="2"/>
</dbReference>
<evidence type="ECO:0000259" key="10">
    <source>
        <dbReference type="PROSITE" id="PS52019"/>
    </source>
</evidence>
<dbReference type="InterPro" id="IPR032821">
    <property type="entry name" value="PKS_assoc"/>
</dbReference>
<dbReference type="GO" id="GO:0004315">
    <property type="term" value="F:3-oxoacyl-[acyl-carrier-protein] synthase activity"/>
    <property type="evidence" value="ECO:0007669"/>
    <property type="project" value="InterPro"/>
</dbReference>
<evidence type="ECO:0000256" key="2">
    <source>
        <dbReference type="ARBA" id="ARBA00022553"/>
    </source>
</evidence>
<feature type="domain" description="Carrier" evidence="8">
    <location>
        <begin position="1340"/>
        <end position="1415"/>
    </location>
</feature>
<dbReference type="Pfam" id="PF02801">
    <property type="entry name" value="Ketoacyl-synt_C"/>
    <property type="match status" value="5"/>
</dbReference>
<dbReference type="FunFam" id="1.10.1200.10:FF:000007">
    <property type="entry name" value="Probable polyketide synthase pks17"/>
    <property type="match status" value="3"/>
</dbReference>
<dbReference type="SMART" id="SM00825">
    <property type="entry name" value="PKS_KS"/>
    <property type="match status" value="5"/>
</dbReference>
<reference evidence="11 12" key="1">
    <citation type="submission" date="2019-03" db="EMBL/GenBank/DDBJ databases">
        <title>Genomic Encyclopedia of Type Strains, Phase IV (KMG-IV): sequencing the most valuable type-strain genomes for metagenomic binning, comparative biology and taxonomic classification.</title>
        <authorList>
            <person name="Goeker M."/>
        </authorList>
    </citation>
    <scope>NUCLEOTIDE SEQUENCE [LARGE SCALE GENOMIC DNA]</scope>
    <source>
        <strain evidence="11 12">DSM 45361</strain>
    </source>
</reference>
<dbReference type="Gene3D" id="1.10.1200.10">
    <property type="entry name" value="ACP-like"/>
    <property type="match status" value="5"/>
</dbReference>
<dbReference type="GO" id="GO:0031177">
    <property type="term" value="F:phosphopantetheine binding"/>
    <property type="evidence" value="ECO:0007669"/>
    <property type="project" value="InterPro"/>
</dbReference>
<dbReference type="Gene3D" id="3.30.70.3290">
    <property type="match status" value="5"/>
</dbReference>
<dbReference type="SMART" id="SM00822">
    <property type="entry name" value="PKS_KR"/>
    <property type="match status" value="5"/>
</dbReference>
<keyword evidence="1" id="KW-0596">Phosphopantetheine</keyword>
<dbReference type="Proteomes" id="UP000295444">
    <property type="component" value="Unassembled WGS sequence"/>
</dbReference>
<dbReference type="InterPro" id="IPR042104">
    <property type="entry name" value="PKS_dehydratase_sf"/>
</dbReference>
<feature type="domain" description="Carrier" evidence="8">
    <location>
        <begin position="4579"/>
        <end position="4654"/>
    </location>
</feature>
<dbReference type="SMART" id="SM00823">
    <property type="entry name" value="PKS_PP"/>
    <property type="match status" value="5"/>
</dbReference>
<dbReference type="InterPro" id="IPR049551">
    <property type="entry name" value="PKS_DH_C"/>
</dbReference>
<dbReference type="PROSITE" id="PS00606">
    <property type="entry name" value="KS3_1"/>
    <property type="match status" value="5"/>
</dbReference>
<organism evidence="11 12">
    <name type="scientific">Labedaea rhizosphaerae</name>
    <dbReference type="NCBI Taxonomy" id="598644"/>
    <lineage>
        <taxon>Bacteria</taxon>
        <taxon>Bacillati</taxon>
        <taxon>Actinomycetota</taxon>
        <taxon>Actinomycetes</taxon>
        <taxon>Pseudonocardiales</taxon>
        <taxon>Pseudonocardiaceae</taxon>
        <taxon>Labedaea</taxon>
    </lineage>
</organism>
<dbReference type="SUPFAM" id="SSF53901">
    <property type="entry name" value="Thiolase-like"/>
    <property type="match status" value="5"/>
</dbReference>
<dbReference type="Pfam" id="PF08240">
    <property type="entry name" value="ADH_N"/>
    <property type="match status" value="1"/>
</dbReference>
<name>A0A4R6S1L6_LABRH</name>
<dbReference type="SUPFAM" id="SSF51735">
    <property type="entry name" value="NAD(P)-binding Rossmann-fold domains"/>
    <property type="match status" value="11"/>
</dbReference>
<dbReference type="PANTHER" id="PTHR43775:SF51">
    <property type="entry name" value="INACTIVE PHENOLPHTHIOCEROL SYNTHESIS POLYKETIDE SYNTHASE TYPE I PKS1-RELATED"/>
    <property type="match status" value="1"/>
</dbReference>
<feature type="domain" description="Ketosynthase family 3 (KS3)" evidence="9">
    <location>
        <begin position="34"/>
        <end position="447"/>
    </location>
</feature>
<evidence type="ECO:0000259" key="8">
    <source>
        <dbReference type="PROSITE" id="PS50075"/>
    </source>
</evidence>
<dbReference type="EMBL" id="SNXZ01000007">
    <property type="protein sequence ID" value="TDP92877.1"/>
    <property type="molecule type" value="Genomic_DNA"/>
</dbReference>
<dbReference type="PANTHER" id="PTHR43775">
    <property type="entry name" value="FATTY ACID SYNTHASE"/>
    <property type="match status" value="1"/>
</dbReference>
<dbReference type="Pfam" id="PF00550">
    <property type="entry name" value="PP-binding"/>
    <property type="match status" value="5"/>
</dbReference>
<dbReference type="InterPro" id="IPR020807">
    <property type="entry name" value="PKS_DH"/>
</dbReference>
<dbReference type="Pfam" id="PF00109">
    <property type="entry name" value="ketoacyl-synt"/>
    <property type="match status" value="5"/>
</dbReference>
<gene>
    <name evidence="11" type="ORF">EV186_107102</name>
</gene>
<dbReference type="InterPro" id="IPR057326">
    <property type="entry name" value="KR_dom"/>
</dbReference>
<dbReference type="OrthoDB" id="9778690at2"/>
<dbReference type="InterPro" id="IPR002364">
    <property type="entry name" value="Quin_OxRdtase/zeta-crystal_CS"/>
</dbReference>
<dbReference type="Gene3D" id="3.40.47.10">
    <property type="match status" value="5"/>
</dbReference>
<dbReference type="Gene3D" id="3.40.366.10">
    <property type="entry name" value="Malonyl-Coenzyme A Acyl Carrier Protein, domain 2"/>
    <property type="match status" value="5"/>
</dbReference>
<dbReference type="CDD" id="cd05195">
    <property type="entry name" value="enoyl_red"/>
    <property type="match status" value="1"/>
</dbReference>
<dbReference type="SUPFAM" id="SSF52151">
    <property type="entry name" value="FabD/lysophospholipase-like"/>
    <property type="match status" value="5"/>
</dbReference>
<dbReference type="PROSITE" id="PS00012">
    <property type="entry name" value="PHOSPHOPANTETHEINE"/>
    <property type="match status" value="5"/>
</dbReference>
<dbReference type="InterPro" id="IPR050091">
    <property type="entry name" value="PKS_NRPS_Biosynth_Enz"/>
</dbReference>
<dbReference type="InterPro" id="IPR014031">
    <property type="entry name" value="Ketoacyl_synth_C"/>
</dbReference>
<keyword evidence="4" id="KW-0677">Repeat</keyword>
<dbReference type="RefSeq" id="WP_133853367.1">
    <property type="nucleotide sequence ID" value="NZ_SNXZ01000007.1"/>
</dbReference>
<accession>A0A4R6S1L6</accession>
<feature type="domain" description="Ketosynthase family 3 (KS3)" evidence="9">
    <location>
        <begin position="6029"/>
        <end position="6454"/>
    </location>
</feature>
<dbReference type="Gene3D" id="3.40.50.720">
    <property type="entry name" value="NAD(P)-binding Rossmann-like Domain"/>
    <property type="match status" value="7"/>
</dbReference>
<feature type="domain" description="Carrier" evidence="8">
    <location>
        <begin position="3213"/>
        <end position="3288"/>
    </location>
</feature>
<dbReference type="PROSITE" id="PS52004">
    <property type="entry name" value="KS3_2"/>
    <property type="match status" value="5"/>
</dbReference>
<keyword evidence="3 11" id="KW-0808">Transferase</keyword>
<dbReference type="PROSITE" id="PS50075">
    <property type="entry name" value="CARRIER"/>
    <property type="match status" value="5"/>
</dbReference>
<dbReference type="InterPro" id="IPR016036">
    <property type="entry name" value="Malonyl_transacylase_ACP-bd"/>
</dbReference>
<evidence type="ECO:0000259" key="9">
    <source>
        <dbReference type="PROSITE" id="PS52004"/>
    </source>
</evidence>
<feature type="domain" description="Ketosynthase family 3 (KS3)" evidence="9">
    <location>
        <begin position="3305"/>
        <end position="3720"/>
    </location>
</feature>
<keyword evidence="5" id="KW-0511">Multifunctional enzyme</keyword>
<dbReference type="InterPro" id="IPR036291">
    <property type="entry name" value="NAD(P)-bd_dom_sf"/>
</dbReference>